<reference evidence="11 12" key="1">
    <citation type="submission" date="2024-08" db="EMBL/GenBank/DDBJ databases">
        <authorList>
            <person name="Cucini C."/>
            <person name="Frati F."/>
        </authorList>
    </citation>
    <scope>NUCLEOTIDE SEQUENCE [LARGE SCALE GENOMIC DNA]</scope>
</reference>
<keyword evidence="3" id="KW-1003">Cell membrane</keyword>
<sequence>MNPKWAKWFQRQCCPCCFGRGCLVPNSGYLSEAGASLVDLKLGLNIVPKTQIVRMASSTFHYGKIRREAAKAKKTLAVKFPAVGRRFHRIGLPRKVGSFQLYVDGFKDAIEWLQKFETEPLPEVVANEFQLEFEKLVILDYMIRNTDRGNDNWLLRYDTAFTFTDDIEIALSPFSLGTISAMKTRRIKIAAIDNGLAFPFKHPDEWRAYPFQWSKLSHAKLPFSETTRNQFLPLLSNVCVVESLCSDLYRLFSVSKAASSEYWVTFYL</sequence>
<dbReference type="PROSITE" id="PS50290">
    <property type="entry name" value="PI3_4_KINASE_3"/>
    <property type="match status" value="1"/>
</dbReference>
<dbReference type="EMBL" id="CAXLJM020000097">
    <property type="protein sequence ID" value="CAL8133261.1"/>
    <property type="molecule type" value="Genomic_DNA"/>
</dbReference>
<dbReference type="InterPro" id="IPR018936">
    <property type="entry name" value="PI3/4_kinase_CS"/>
</dbReference>
<keyword evidence="8 9" id="KW-0472">Membrane</keyword>
<evidence type="ECO:0000313" key="12">
    <source>
        <dbReference type="Proteomes" id="UP001642540"/>
    </source>
</evidence>
<evidence type="ECO:0000256" key="4">
    <source>
        <dbReference type="ARBA" id="ARBA00022679"/>
    </source>
</evidence>
<comment type="caution">
    <text evidence="11">The sequence shown here is derived from an EMBL/GenBank/DDBJ whole genome shotgun (WGS) entry which is preliminary data.</text>
</comment>
<dbReference type="Pfam" id="PF00454">
    <property type="entry name" value="PI3_PI4_kinase"/>
    <property type="match status" value="1"/>
</dbReference>
<evidence type="ECO:0000256" key="9">
    <source>
        <dbReference type="RuleBase" id="RU367084"/>
    </source>
</evidence>
<feature type="domain" description="PI3K/PI4K catalytic" evidence="10">
    <location>
        <begin position="1"/>
        <end position="268"/>
    </location>
</feature>
<dbReference type="PANTHER" id="PTHR12865:SF1">
    <property type="entry name" value="PHOSPHATIDYLINOSITOL 4-KINASE TYPE 2"/>
    <property type="match status" value="1"/>
</dbReference>
<evidence type="ECO:0000256" key="7">
    <source>
        <dbReference type="ARBA" id="ARBA00022840"/>
    </source>
</evidence>
<proteinExistence type="inferred from homology"/>
<dbReference type="PANTHER" id="PTHR12865">
    <property type="entry name" value="PHOSPHATIDYLINOSITOL 4-KINASE TYPE-II"/>
    <property type="match status" value="1"/>
</dbReference>
<comment type="catalytic activity">
    <reaction evidence="9">
        <text>a 1,2-diacyl-sn-glycero-3-phospho-(1D-myo-inositol) + ATP = a 1,2-diacyl-sn-glycero-3-phospho-(1D-myo-inositol 4-phosphate) + ADP + H(+)</text>
        <dbReference type="Rhea" id="RHEA:19877"/>
        <dbReference type="ChEBI" id="CHEBI:15378"/>
        <dbReference type="ChEBI" id="CHEBI:30616"/>
        <dbReference type="ChEBI" id="CHEBI:57880"/>
        <dbReference type="ChEBI" id="CHEBI:58178"/>
        <dbReference type="ChEBI" id="CHEBI:456216"/>
        <dbReference type="EC" id="2.7.1.67"/>
    </reaction>
</comment>
<keyword evidence="4 9" id="KW-0808">Transferase</keyword>
<dbReference type="InterPro" id="IPR000403">
    <property type="entry name" value="PI3/4_kinase_cat_dom"/>
</dbReference>
<keyword evidence="6 9" id="KW-0418">Kinase</keyword>
<protein>
    <recommendedName>
        <fullName evidence="9">Phosphatidylinositol 4-kinase type 2</fullName>
        <ecNumber evidence="9">2.7.1.67</ecNumber>
    </recommendedName>
</protein>
<organism evidence="11 12">
    <name type="scientific">Orchesella dallaii</name>
    <dbReference type="NCBI Taxonomy" id="48710"/>
    <lineage>
        <taxon>Eukaryota</taxon>
        <taxon>Metazoa</taxon>
        <taxon>Ecdysozoa</taxon>
        <taxon>Arthropoda</taxon>
        <taxon>Hexapoda</taxon>
        <taxon>Collembola</taxon>
        <taxon>Entomobryomorpha</taxon>
        <taxon>Entomobryoidea</taxon>
        <taxon>Orchesellidae</taxon>
        <taxon>Orchesellinae</taxon>
        <taxon>Orchesella</taxon>
    </lineage>
</organism>
<accession>A0ABP1RQM8</accession>
<evidence type="ECO:0000256" key="2">
    <source>
        <dbReference type="ARBA" id="ARBA00008941"/>
    </source>
</evidence>
<keyword evidence="12" id="KW-1185">Reference proteome</keyword>
<evidence type="ECO:0000256" key="5">
    <source>
        <dbReference type="ARBA" id="ARBA00022741"/>
    </source>
</evidence>
<comment type="subcellular location">
    <subcellularLocation>
        <location evidence="1">Cell membrane</location>
    </subcellularLocation>
    <subcellularLocation>
        <location evidence="9">Membrane</location>
        <topology evidence="9">Peripheral membrane protein</topology>
    </subcellularLocation>
</comment>
<keyword evidence="7 9" id="KW-0067">ATP-binding</keyword>
<keyword evidence="5 9" id="KW-0547">Nucleotide-binding</keyword>
<comment type="similarity">
    <text evidence="2 9">Belongs to the PI3/PI4-kinase family. Type II PI4K subfamily.</text>
</comment>
<evidence type="ECO:0000256" key="3">
    <source>
        <dbReference type="ARBA" id="ARBA00022475"/>
    </source>
</evidence>
<name>A0ABP1RQM8_9HEXA</name>
<evidence type="ECO:0000256" key="6">
    <source>
        <dbReference type="ARBA" id="ARBA00022777"/>
    </source>
</evidence>
<dbReference type="InterPro" id="IPR039756">
    <property type="entry name" value="Lsb6/PI4K2"/>
</dbReference>
<evidence type="ECO:0000259" key="10">
    <source>
        <dbReference type="PROSITE" id="PS50290"/>
    </source>
</evidence>
<dbReference type="PROSITE" id="PS00916">
    <property type="entry name" value="PI3_4_KINASE_2"/>
    <property type="match status" value="1"/>
</dbReference>
<gene>
    <name evidence="11" type="ORF">ODALV1_LOCUS24988</name>
</gene>
<dbReference type="Proteomes" id="UP001642540">
    <property type="component" value="Unassembled WGS sequence"/>
</dbReference>
<evidence type="ECO:0000256" key="1">
    <source>
        <dbReference type="ARBA" id="ARBA00004236"/>
    </source>
</evidence>
<evidence type="ECO:0000313" key="11">
    <source>
        <dbReference type="EMBL" id="CAL8133261.1"/>
    </source>
</evidence>
<evidence type="ECO:0000256" key="8">
    <source>
        <dbReference type="ARBA" id="ARBA00023136"/>
    </source>
</evidence>
<dbReference type="EC" id="2.7.1.67" evidence="9"/>